<feature type="domain" description="MacB-like periplasmic core" evidence="9">
    <location>
        <begin position="29"/>
        <end position="232"/>
    </location>
</feature>
<dbReference type="InterPro" id="IPR003838">
    <property type="entry name" value="ABC3_permease_C"/>
</dbReference>
<gene>
    <name evidence="10" type="ORF">EBM89_14610</name>
</gene>
<keyword evidence="3 7" id="KW-0812">Transmembrane</keyword>
<evidence type="ECO:0000256" key="5">
    <source>
        <dbReference type="ARBA" id="ARBA00023136"/>
    </source>
</evidence>
<dbReference type="EMBL" id="RFFI01000087">
    <property type="protein sequence ID" value="RMI06914.1"/>
    <property type="molecule type" value="Genomic_DNA"/>
</dbReference>
<evidence type="ECO:0000259" key="8">
    <source>
        <dbReference type="Pfam" id="PF02687"/>
    </source>
</evidence>
<name>A0A3M2J278_9CELL</name>
<dbReference type="InterPro" id="IPR025857">
    <property type="entry name" value="MacB_PCD"/>
</dbReference>
<feature type="transmembrane region" description="Helical" evidence="7">
    <location>
        <begin position="276"/>
        <end position="299"/>
    </location>
</feature>
<dbReference type="Pfam" id="PF12704">
    <property type="entry name" value="MacB_PCD"/>
    <property type="match status" value="1"/>
</dbReference>
<feature type="transmembrane region" description="Helical" evidence="7">
    <location>
        <begin position="26"/>
        <end position="46"/>
    </location>
</feature>
<organism evidence="10 11">
    <name type="scientific">Cellulomonas triticagri</name>
    <dbReference type="NCBI Taxonomy" id="2483352"/>
    <lineage>
        <taxon>Bacteria</taxon>
        <taxon>Bacillati</taxon>
        <taxon>Actinomycetota</taxon>
        <taxon>Actinomycetes</taxon>
        <taxon>Micrococcales</taxon>
        <taxon>Cellulomonadaceae</taxon>
        <taxon>Cellulomonas</taxon>
    </lineage>
</organism>
<evidence type="ECO:0000313" key="10">
    <source>
        <dbReference type="EMBL" id="RMI06914.1"/>
    </source>
</evidence>
<feature type="domain" description="ABC3 transporter permease C-terminal" evidence="8">
    <location>
        <begin position="276"/>
        <end position="389"/>
    </location>
</feature>
<dbReference type="GO" id="GO:0005886">
    <property type="term" value="C:plasma membrane"/>
    <property type="evidence" value="ECO:0007669"/>
    <property type="project" value="UniProtKB-SubCell"/>
</dbReference>
<evidence type="ECO:0000256" key="1">
    <source>
        <dbReference type="ARBA" id="ARBA00004651"/>
    </source>
</evidence>
<dbReference type="GO" id="GO:0022857">
    <property type="term" value="F:transmembrane transporter activity"/>
    <property type="evidence" value="ECO:0007669"/>
    <property type="project" value="TreeGrafter"/>
</dbReference>
<keyword evidence="2" id="KW-1003">Cell membrane</keyword>
<comment type="similarity">
    <text evidence="6">Belongs to the ABC-4 integral membrane protein family.</text>
</comment>
<evidence type="ECO:0000256" key="3">
    <source>
        <dbReference type="ARBA" id="ARBA00022692"/>
    </source>
</evidence>
<evidence type="ECO:0000259" key="9">
    <source>
        <dbReference type="Pfam" id="PF12704"/>
    </source>
</evidence>
<evidence type="ECO:0000256" key="4">
    <source>
        <dbReference type="ARBA" id="ARBA00022989"/>
    </source>
</evidence>
<dbReference type="Proteomes" id="UP000269289">
    <property type="component" value="Unassembled WGS sequence"/>
</dbReference>
<evidence type="ECO:0000256" key="7">
    <source>
        <dbReference type="SAM" id="Phobius"/>
    </source>
</evidence>
<feature type="transmembrane region" description="Helical" evidence="7">
    <location>
        <begin position="361"/>
        <end position="379"/>
    </location>
</feature>
<evidence type="ECO:0000313" key="11">
    <source>
        <dbReference type="Proteomes" id="UP000269289"/>
    </source>
</evidence>
<dbReference type="InterPro" id="IPR050250">
    <property type="entry name" value="Macrolide_Exporter_MacB"/>
</dbReference>
<evidence type="ECO:0000256" key="6">
    <source>
        <dbReference type="ARBA" id="ARBA00038076"/>
    </source>
</evidence>
<proteinExistence type="inferred from homology"/>
<keyword evidence="4 7" id="KW-1133">Transmembrane helix</keyword>
<reference evidence="10 11" key="1">
    <citation type="submission" date="2018-10" db="EMBL/GenBank/DDBJ databases">
        <title>Isolation, diversity and antifungal activity of actinobacteria from wheat.</title>
        <authorList>
            <person name="Han C."/>
        </authorList>
    </citation>
    <scope>NUCLEOTIDE SEQUENCE [LARGE SCALE GENOMIC DNA]</scope>
    <source>
        <strain evidence="10 11">NEAU-YY56</strain>
    </source>
</reference>
<protein>
    <submittedName>
        <fullName evidence="10">ABC transporter permease</fullName>
    </submittedName>
</protein>
<keyword evidence="11" id="KW-1185">Reference proteome</keyword>
<dbReference type="PANTHER" id="PTHR30572">
    <property type="entry name" value="MEMBRANE COMPONENT OF TRANSPORTER-RELATED"/>
    <property type="match status" value="1"/>
</dbReference>
<dbReference type="PANTHER" id="PTHR30572:SF4">
    <property type="entry name" value="ABC TRANSPORTER PERMEASE YTRF"/>
    <property type="match status" value="1"/>
</dbReference>
<evidence type="ECO:0000256" key="2">
    <source>
        <dbReference type="ARBA" id="ARBA00022475"/>
    </source>
</evidence>
<dbReference type="AlphaFoldDB" id="A0A3M2J278"/>
<keyword evidence="5 7" id="KW-0472">Membrane</keyword>
<comment type="caution">
    <text evidence="10">The sequence shown here is derived from an EMBL/GenBank/DDBJ whole genome shotgun (WGS) entry which is preliminary data.</text>
</comment>
<feature type="transmembrane region" description="Helical" evidence="7">
    <location>
        <begin position="320"/>
        <end position="349"/>
    </location>
</feature>
<dbReference type="Pfam" id="PF02687">
    <property type="entry name" value="FtsX"/>
    <property type="match status" value="1"/>
</dbReference>
<sequence>MNGWQRGLVDDLDEVFRSIHSRRGRMSMLVLAVAMSVGVTVASIGIGRTAAEQIAGDLAASIQDQVTLSAATGSDGRGGDLFPPDAEARATDVPLVRTAGLRVELNSDLAPVSRPGILNTSERPPGVIAVTGGYLIGASAQSPSAWAFSTPHVQPVALVGARAAERLGLPTTSAYSGVTIEVGGRELQVIGTLPPGREQLDELVLIPYSIGVEMLSSDASARMVVTTEPGAGARVAAVLAAAVRPDAPTALSPSRVVDLAALREGVDTQLGRLTGMLGIVLTVITALLIGNTTASSVSARTAEIGLRRALGASSPMIVRLFLGEGMIVGLLGGLVGAALGCWLIVATAAGFEWTARLSPDLLALGITLGIGTGIIASAYPSSRAAQIHPAQAVRVE</sequence>
<accession>A0A3M2J278</accession>
<comment type="subcellular location">
    <subcellularLocation>
        <location evidence="1">Cell membrane</location>
        <topology evidence="1">Multi-pass membrane protein</topology>
    </subcellularLocation>
</comment>